<gene>
    <name evidence="2" type="ORF">RN001_001296</name>
</gene>
<feature type="region of interest" description="Disordered" evidence="1">
    <location>
        <begin position="218"/>
        <end position="263"/>
    </location>
</feature>
<dbReference type="PANTHER" id="PTHR33480">
    <property type="entry name" value="SET DOMAIN-CONTAINING PROTEIN-RELATED"/>
    <property type="match status" value="1"/>
</dbReference>
<dbReference type="EMBL" id="JARPUR010000001">
    <property type="protein sequence ID" value="KAK4885025.1"/>
    <property type="molecule type" value="Genomic_DNA"/>
</dbReference>
<evidence type="ECO:0000256" key="1">
    <source>
        <dbReference type="SAM" id="MobiDB-lite"/>
    </source>
</evidence>
<protein>
    <submittedName>
        <fullName evidence="2">Uncharacterized protein</fullName>
    </submittedName>
</protein>
<sequence>EPITNDHIDDDASIQSNDEPYQSSSSEYVPSSYSSSHEGDEDHYANLRKELILANSRLCDELSTKMLSNLPVSPLELACQLQEVPKSMKSPVFPLQICDKLQIPDNSSYSEIETTAYVNRAKKTISGSRVYDKRHACYFCDKLIGTVTRHLELVHFKEIEVAKLLTMDKNSERQKEGFLCLLRAGDYYHNCQILAMKKDDLIEAQKKIKLAEDTSDIQTDKEEDNFSKRQRRPPKRFANYDDSDDSGNENIQQNRNLKSNARGINLARPPTVVYFSESNGGFTNLLHNKESETIAEHNVNNSYSINKYLVNSFVLPVPVESLDVRTPTSSNCTAQSVPSTIGQTNITGASFETNVTRDIKHCSQKFTTVPKFNLNDCKVHTTSDLHTATCESANKTVTTVLRHWATTSRVPLNAVTSLLHDGLYGTFHLKMLGLDQESKGIRRKWESESVKRKKNPKELYQTSFSVQVQ</sequence>
<feature type="compositionally biased region" description="Basic and acidic residues" evidence="1">
    <location>
        <begin position="218"/>
        <end position="227"/>
    </location>
</feature>
<dbReference type="Proteomes" id="UP001353858">
    <property type="component" value="Unassembled WGS sequence"/>
</dbReference>
<feature type="non-terminal residue" evidence="2">
    <location>
        <position position="1"/>
    </location>
</feature>
<name>A0AAN7PBD6_9COLE</name>
<evidence type="ECO:0000313" key="3">
    <source>
        <dbReference type="Proteomes" id="UP001353858"/>
    </source>
</evidence>
<organism evidence="2 3">
    <name type="scientific">Aquatica leii</name>
    <dbReference type="NCBI Taxonomy" id="1421715"/>
    <lineage>
        <taxon>Eukaryota</taxon>
        <taxon>Metazoa</taxon>
        <taxon>Ecdysozoa</taxon>
        <taxon>Arthropoda</taxon>
        <taxon>Hexapoda</taxon>
        <taxon>Insecta</taxon>
        <taxon>Pterygota</taxon>
        <taxon>Neoptera</taxon>
        <taxon>Endopterygota</taxon>
        <taxon>Coleoptera</taxon>
        <taxon>Polyphaga</taxon>
        <taxon>Elateriformia</taxon>
        <taxon>Elateroidea</taxon>
        <taxon>Lampyridae</taxon>
        <taxon>Luciolinae</taxon>
        <taxon>Aquatica</taxon>
    </lineage>
</organism>
<feature type="region of interest" description="Disordered" evidence="1">
    <location>
        <begin position="1"/>
        <end position="41"/>
    </location>
</feature>
<dbReference type="AlphaFoldDB" id="A0AAN7PBD6"/>
<accession>A0AAN7PBD6</accession>
<dbReference type="PANTHER" id="PTHR33480:SF1">
    <property type="entry name" value="TYR RECOMBINASE DOMAIN-CONTAINING PROTEIN"/>
    <property type="match status" value="1"/>
</dbReference>
<feature type="compositionally biased region" description="Low complexity" evidence="1">
    <location>
        <begin position="21"/>
        <end position="36"/>
    </location>
</feature>
<comment type="caution">
    <text evidence="2">The sequence shown here is derived from an EMBL/GenBank/DDBJ whole genome shotgun (WGS) entry which is preliminary data.</text>
</comment>
<feature type="compositionally biased region" description="Polar residues" evidence="1">
    <location>
        <begin position="248"/>
        <end position="259"/>
    </location>
</feature>
<proteinExistence type="predicted"/>
<keyword evidence="3" id="KW-1185">Reference proteome</keyword>
<reference evidence="3" key="1">
    <citation type="submission" date="2023-01" db="EMBL/GenBank/DDBJ databases">
        <title>Key to firefly adult light organ development and bioluminescence: homeobox transcription factors regulate luciferase expression and transportation to peroxisome.</title>
        <authorList>
            <person name="Fu X."/>
        </authorList>
    </citation>
    <scope>NUCLEOTIDE SEQUENCE [LARGE SCALE GENOMIC DNA]</scope>
</reference>
<evidence type="ECO:0000313" key="2">
    <source>
        <dbReference type="EMBL" id="KAK4885025.1"/>
    </source>
</evidence>